<organism evidence="1 2">
    <name type="scientific">Eiseniibacteriota bacterium</name>
    <dbReference type="NCBI Taxonomy" id="2212470"/>
    <lineage>
        <taxon>Bacteria</taxon>
        <taxon>Candidatus Eiseniibacteriota</taxon>
    </lineage>
</organism>
<name>A0A7Y2EC97_UNCEI</name>
<reference evidence="1 2" key="1">
    <citation type="submission" date="2020-03" db="EMBL/GenBank/DDBJ databases">
        <title>Metabolic flexibility allows generalist bacteria to become dominant in a frequently disturbed ecosystem.</title>
        <authorList>
            <person name="Chen Y.-J."/>
            <person name="Leung P.M."/>
            <person name="Bay S.K."/>
            <person name="Hugenholtz P."/>
            <person name="Kessler A.J."/>
            <person name="Shelley G."/>
            <person name="Waite D.W."/>
            <person name="Cook P.L."/>
            <person name="Greening C."/>
        </authorList>
    </citation>
    <scope>NUCLEOTIDE SEQUENCE [LARGE SCALE GENOMIC DNA]</scope>
    <source>
        <strain evidence="1">SS_bin_28</strain>
    </source>
</reference>
<proteinExistence type="predicted"/>
<comment type="caution">
    <text evidence="1">The sequence shown here is derived from an EMBL/GenBank/DDBJ whole genome shotgun (WGS) entry which is preliminary data.</text>
</comment>
<dbReference type="Proteomes" id="UP000547674">
    <property type="component" value="Unassembled WGS sequence"/>
</dbReference>
<protein>
    <submittedName>
        <fullName evidence="1">Uncharacterized protein</fullName>
    </submittedName>
</protein>
<gene>
    <name evidence="1" type="ORF">HKN21_16085</name>
</gene>
<dbReference type="AlphaFoldDB" id="A0A7Y2EC97"/>
<accession>A0A7Y2EC97</accession>
<dbReference type="EMBL" id="JABDJR010000644">
    <property type="protein sequence ID" value="NNF08282.1"/>
    <property type="molecule type" value="Genomic_DNA"/>
</dbReference>
<evidence type="ECO:0000313" key="2">
    <source>
        <dbReference type="Proteomes" id="UP000547674"/>
    </source>
</evidence>
<evidence type="ECO:0000313" key="1">
    <source>
        <dbReference type="EMBL" id="NNF08282.1"/>
    </source>
</evidence>
<sequence>MKRKHLVSILVAVVFYFVAAGNLFAGSTGVESPASGSNQEQVSNRVLGIPGNWVKAPVLLAKEVTVLEYRVQRAAGRAVFHLGMKAFETAMNFYRDLSKLQENIEKPQKPLSPKEPQRH</sequence>